<comment type="caution">
    <text evidence="1">The sequence shown here is derived from an EMBL/GenBank/DDBJ whole genome shotgun (WGS) entry which is preliminary data.</text>
</comment>
<dbReference type="EMBL" id="JADQBC010000008">
    <property type="protein sequence ID" value="MBR8826659.1"/>
    <property type="molecule type" value="Genomic_DNA"/>
</dbReference>
<protein>
    <submittedName>
        <fullName evidence="1">Uncharacterized protein</fullName>
    </submittedName>
</protein>
<evidence type="ECO:0000313" key="1">
    <source>
        <dbReference type="EMBL" id="MBR8826659.1"/>
    </source>
</evidence>
<organism evidence="1 2">
    <name type="scientific">Gomphosphaeria aponina SAG 52.96 = DSM 107014</name>
    <dbReference type="NCBI Taxonomy" id="1521640"/>
    <lineage>
        <taxon>Bacteria</taxon>
        <taxon>Bacillati</taxon>
        <taxon>Cyanobacteriota</taxon>
        <taxon>Cyanophyceae</taxon>
        <taxon>Oscillatoriophycideae</taxon>
        <taxon>Chroococcales</taxon>
        <taxon>Gomphosphaeriaceae</taxon>
        <taxon>Gomphosphaeria</taxon>
    </lineage>
</organism>
<gene>
    <name evidence="1" type="ORF">DSM107014_01930</name>
</gene>
<sequence length="49" mass="5891">MVAKIQLIVKGNSEFFPDIWRENCLIIIWVVGNRNPWFGWENKPVQIKY</sequence>
<proteinExistence type="predicted"/>
<dbReference type="Proteomes" id="UP000767446">
    <property type="component" value="Unassembled WGS sequence"/>
</dbReference>
<evidence type="ECO:0000313" key="2">
    <source>
        <dbReference type="Proteomes" id="UP000767446"/>
    </source>
</evidence>
<dbReference type="AlphaFoldDB" id="A0A941GM51"/>
<accession>A0A941GM51</accession>
<name>A0A941GM51_9CHRO</name>
<reference evidence="1" key="1">
    <citation type="submission" date="2021-02" db="EMBL/GenBank/DDBJ databases">
        <title>Metagenome analyses of Stigonema ocellatum DSM 106950, Chlorogloea purpurea SAG 13.99 and Gomphosphaeria aponina DSM 107014.</title>
        <authorList>
            <person name="Marter P."/>
            <person name="Huang S."/>
        </authorList>
    </citation>
    <scope>NUCLEOTIDE SEQUENCE</scope>
    <source>
        <strain evidence="1">JP213</strain>
    </source>
</reference>